<feature type="region of interest" description="Disordered" evidence="1">
    <location>
        <begin position="304"/>
        <end position="366"/>
    </location>
</feature>
<dbReference type="Proteomes" id="UP000325286">
    <property type="component" value="Chromosome"/>
</dbReference>
<gene>
    <name evidence="2" type="ORF">UC8_01910</name>
</gene>
<proteinExistence type="predicted"/>
<dbReference type="EMBL" id="CP042914">
    <property type="protein sequence ID" value="QEG38236.1"/>
    <property type="molecule type" value="Genomic_DNA"/>
</dbReference>
<dbReference type="AlphaFoldDB" id="A0A5B9QMJ2"/>
<dbReference type="OrthoDB" id="292920at2"/>
<protein>
    <recommendedName>
        <fullName evidence="4">Dockerin type I repeat protein</fullName>
    </recommendedName>
</protein>
<evidence type="ECO:0000313" key="3">
    <source>
        <dbReference type="Proteomes" id="UP000325286"/>
    </source>
</evidence>
<keyword evidence="3" id="KW-1185">Reference proteome</keyword>
<evidence type="ECO:0000313" key="2">
    <source>
        <dbReference type="EMBL" id="QEG38236.1"/>
    </source>
</evidence>
<reference evidence="2 3" key="1">
    <citation type="submission" date="2019-08" db="EMBL/GenBank/DDBJ databases">
        <title>Deep-cultivation of Planctomycetes and their phenomic and genomic characterization uncovers novel biology.</title>
        <authorList>
            <person name="Wiegand S."/>
            <person name="Jogler M."/>
            <person name="Boedeker C."/>
            <person name="Pinto D."/>
            <person name="Vollmers J."/>
            <person name="Rivas-Marin E."/>
            <person name="Kohn T."/>
            <person name="Peeters S.H."/>
            <person name="Heuer A."/>
            <person name="Rast P."/>
            <person name="Oberbeckmann S."/>
            <person name="Bunk B."/>
            <person name="Jeske O."/>
            <person name="Meyerdierks A."/>
            <person name="Storesund J.E."/>
            <person name="Kallscheuer N."/>
            <person name="Luecker S."/>
            <person name="Lage O.M."/>
            <person name="Pohl T."/>
            <person name="Merkel B.J."/>
            <person name="Hornburger P."/>
            <person name="Mueller R.-W."/>
            <person name="Bruemmer F."/>
            <person name="Labrenz M."/>
            <person name="Spormann A.M."/>
            <person name="Op den Camp H."/>
            <person name="Overmann J."/>
            <person name="Amann R."/>
            <person name="Jetten M.S.M."/>
            <person name="Mascher T."/>
            <person name="Medema M.H."/>
            <person name="Devos D.P."/>
            <person name="Kaster A.-K."/>
            <person name="Ovreas L."/>
            <person name="Rohde M."/>
            <person name="Galperin M.Y."/>
            <person name="Jogler C."/>
        </authorList>
    </citation>
    <scope>NUCLEOTIDE SEQUENCE [LARGE SCALE GENOMIC DNA]</scope>
    <source>
        <strain evidence="2 3">UC8</strain>
    </source>
</reference>
<name>A0A5B9QMJ2_9BACT</name>
<evidence type="ECO:0008006" key="4">
    <source>
        <dbReference type="Google" id="ProtNLM"/>
    </source>
</evidence>
<dbReference type="KEGG" id="rul:UC8_01910"/>
<feature type="compositionally biased region" description="Low complexity" evidence="1">
    <location>
        <begin position="317"/>
        <end position="347"/>
    </location>
</feature>
<dbReference type="RefSeq" id="WP_068134829.1">
    <property type="nucleotide sequence ID" value="NZ_CP042914.1"/>
</dbReference>
<accession>A0A5B9QMJ2</accession>
<organism evidence="2 3">
    <name type="scientific">Roseimaritima ulvae</name>
    <dbReference type="NCBI Taxonomy" id="980254"/>
    <lineage>
        <taxon>Bacteria</taxon>
        <taxon>Pseudomonadati</taxon>
        <taxon>Planctomycetota</taxon>
        <taxon>Planctomycetia</taxon>
        <taxon>Pirellulales</taxon>
        <taxon>Pirellulaceae</taxon>
        <taxon>Roseimaritima</taxon>
    </lineage>
</organism>
<evidence type="ECO:0000256" key="1">
    <source>
        <dbReference type="SAM" id="MobiDB-lite"/>
    </source>
</evidence>
<sequence>MNTYEKGSLTSKRCRIVRIKNFESRMMLSGVEQSDLSAAAEVVINLPESDRIDVELDGNSLVVRSELAELFRAPASNIARLDLQGTAQPDTVNLSNLDSVFQGNIHLDLKDGTDRLNFVGMDHRIDFAEEAQISVSGLEWIDIRGHGANHLTFSEGDIAALSISENPLTVMLEGDDTLEILNSDFEIVGTVVEDGQFFVMAESLAGTPLRIGGLGWANPLDRLDVDNSNTFESYDLLLLFNELNRRTREDPGNSQLGNPTELQHSFALRFYDTSADGLLTPYDALLAVNGLNRQTRMDRIAAAPQAPQNGQPESSILPSFTHAPTTTTPPTSPLDSSASTSQTSLASNEVKTTGVGPDVWSTNSTDDELEPYQLHQRLDDSLLTLLAHDRPL</sequence>